<dbReference type="AlphaFoldDB" id="A0AAD4JWK9"/>
<sequence length="238" mass="26927">CEIDADDPLSPLTDRERLLCEYLLRRMCELCDEEQDLEGDLEEEDDRQTPPQPCLCCHCRALVCDNQCKTVSKALDKAMYDPVAEMKFFIDSVVFDLQAMDHVMNKNKINPKSPKPSPCMGNAPGESFPVTITDVSSLGCRALYVRWQLEDCSGVGGYEIYVDGHLTNRFFSHRHEAGVVSNVDVSKRHQIILRAQVIGQEFSEEEPRAHCNALMNAHPEMLVGAPQPWSPSVYFYEP</sequence>
<feature type="non-terminal residue" evidence="1">
    <location>
        <position position="1"/>
    </location>
</feature>
<reference evidence="1" key="1">
    <citation type="journal article" date="2021" name="Mol. Ecol. Resour.">
        <title>Phylogenomic analyses of the genus Drosophila reveals genomic signals of climate adaptation.</title>
        <authorList>
            <person name="Li F."/>
            <person name="Rane R.V."/>
            <person name="Luria V."/>
            <person name="Xiong Z."/>
            <person name="Chen J."/>
            <person name="Li Z."/>
            <person name="Catullo R.A."/>
            <person name="Griffin P.C."/>
            <person name="Schiffer M."/>
            <person name="Pearce S."/>
            <person name="Lee S.F."/>
            <person name="McElroy K."/>
            <person name="Stocker A."/>
            <person name="Shirriffs J."/>
            <person name="Cockerell F."/>
            <person name="Coppin C."/>
            <person name="Sgro C.M."/>
            <person name="Karger A."/>
            <person name="Cain J.W."/>
            <person name="Weber J.A."/>
            <person name="Santpere G."/>
            <person name="Kirschner M.W."/>
            <person name="Hoffmann A.A."/>
            <person name="Oakeshott J.G."/>
            <person name="Zhang G."/>
        </authorList>
    </citation>
    <scope>NUCLEOTIDE SEQUENCE</scope>
    <source>
        <strain evidence="1">BGI-SZ-2011g</strain>
    </source>
</reference>
<dbReference type="Proteomes" id="UP001200034">
    <property type="component" value="Unassembled WGS sequence"/>
</dbReference>
<keyword evidence="2" id="KW-1185">Reference proteome</keyword>
<accession>A0AAD4JWK9</accession>
<comment type="caution">
    <text evidence="1">The sequence shown here is derived from an EMBL/GenBank/DDBJ whole genome shotgun (WGS) entry which is preliminary data.</text>
</comment>
<evidence type="ECO:0000313" key="1">
    <source>
        <dbReference type="EMBL" id="KAH8360260.1"/>
    </source>
</evidence>
<name>A0AAD4JWK9_9MUSC</name>
<organism evidence="1 2">
    <name type="scientific">Drosophila rubida</name>
    <dbReference type="NCBI Taxonomy" id="30044"/>
    <lineage>
        <taxon>Eukaryota</taxon>
        <taxon>Metazoa</taxon>
        <taxon>Ecdysozoa</taxon>
        <taxon>Arthropoda</taxon>
        <taxon>Hexapoda</taxon>
        <taxon>Insecta</taxon>
        <taxon>Pterygota</taxon>
        <taxon>Neoptera</taxon>
        <taxon>Endopterygota</taxon>
        <taxon>Diptera</taxon>
        <taxon>Brachycera</taxon>
        <taxon>Muscomorpha</taxon>
        <taxon>Ephydroidea</taxon>
        <taxon>Drosophilidae</taxon>
        <taxon>Drosophila</taxon>
    </lineage>
</organism>
<gene>
    <name evidence="1" type="ORF">KR093_011641</name>
</gene>
<proteinExistence type="predicted"/>
<dbReference type="EMBL" id="JAJJHW010003409">
    <property type="protein sequence ID" value="KAH8360260.1"/>
    <property type="molecule type" value="Genomic_DNA"/>
</dbReference>
<protein>
    <submittedName>
        <fullName evidence="1">Uncharacterized protein</fullName>
    </submittedName>
</protein>
<evidence type="ECO:0000313" key="2">
    <source>
        <dbReference type="Proteomes" id="UP001200034"/>
    </source>
</evidence>